<feature type="non-terminal residue" evidence="2">
    <location>
        <position position="1"/>
    </location>
</feature>
<dbReference type="Proteomes" id="UP000685013">
    <property type="component" value="Chromosome 11"/>
</dbReference>
<accession>A0AAV6MXQ4</accession>
<sequence>MKEKEEIGIEPQERDSCRGYGQVIESKVLEFSLFTHAEKNLEEHDQEKNEEEEFREKKRERMKRDSVVKKGAKAIDQTKPESVDDDLSSRHSHKRLNKKNLQAQETQCQGLSSCHAIIPSLGRHPNLTTNVQGRSLSDKLDSRGLKSYIHTFFRRDFLSAVNTVGSILERHYFPSYLPPTLPR</sequence>
<proteinExistence type="predicted"/>
<name>A0AAV6MXQ4_9ROSI</name>
<organism evidence="2 3">
    <name type="scientific">Cucurbita argyrosperma subsp. sororia</name>
    <dbReference type="NCBI Taxonomy" id="37648"/>
    <lineage>
        <taxon>Eukaryota</taxon>
        <taxon>Viridiplantae</taxon>
        <taxon>Streptophyta</taxon>
        <taxon>Embryophyta</taxon>
        <taxon>Tracheophyta</taxon>
        <taxon>Spermatophyta</taxon>
        <taxon>Magnoliopsida</taxon>
        <taxon>eudicotyledons</taxon>
        <taxon>Gunneridae</taxon>
        <taxon>Pentapetalae</taxon>
        <taxon>rosids</taxon>
        <taxon>fabids</taxon>
        <taxon>Cucurbitales</taxon>
        <taxon>Cucurbitaceae</taxon>
        <taxon>Cucurbiteae</taxon>
        <taxon>Cucurbita</taxon>
    </lineage>
</organism>
<dbReference type="AlphaFoldDB" id="A0AAV6MXQ4"/>
<comment type="caution">
    <text evidence="2">The sequence shown here is derived from an EMBL/GenBank/DDBJ whole genome shotgun (WGS) entry which is preliminary data.</text>
</comment>
<evidence type="ECO:0000256" key="1">
    <source>
        <dbReference type="SAM" id="MobiDB-lite"/>
    </source>
</evidence>
<keyword evidence="3" id="KW-1185">Reference proteome</keyword>
<gene>
    <name evidence="2" type="ORF">SDJN03_17097</name>
</gene>
<protein>
    <submittedName>
        <fullName evidence="2">Uncharacterized protein</fullName>
    </submittedName>
</protein>
<dbReference type="EMBL" id="JAGKQH010000011">
    <property type="protein sequence ID" value="KAG6588532.1"/>
    <property type="molecule type" value="Genomic_DNA"/>
</dbReference>
<feature type="compositionally biased region" description="Basic and acidic residues" evidence="1">
    <location>
        <begin position="54"/>
        <end position="68"/>
    </location>
</feature>
<evidence type="ECO:0000313" key="3">
    <source>
        <dbReference type="Proteomes" id="UP000685013"/>
    </source>
</evidence>
<evidence type="ECO:0000313" key="2">
    <source>
        <dbReference type="EMBL" id="KAG6588532.1"/>
    </source>
</evidence>
<reference evidence="2 3" key="1">
    <citation type="journal article" date="2021" name="Hortic Res">
        <title>The domestication of Cucurbita argyrosperma as revealed by the genome of its wild relative.</title>
        <authorList>
            <person name="Barrera-Redondo J."/>
            <person name="Sanchez-de la Vega G."/>
            <person name="Aguirre-Liguori J.A."/>
            <person name="Castellanos-Morales G."/>
            <person name="Gutierrez-Guerrero Y.T."/>
            <person name="Aguirre-Dugua X."/>
            <person name="Aguirre-Planter E."/>
            <person name="Tenaillon M.I."/>
            <person name="Lira-Saade R."/>
            <person name="Eguiarte L.E."/>
        </authorList>
    </citation>
    <scope>NUCLEOTIDE SEQUENCE [LARGE SCALE GENOMIC DNA]</scope>
    <source>
        <strain evidence="2">JBR-2021</strain>
    </source>
</reference>
<feature type="region of interest" description="Disordered" evidence="1">
    <location>
        <begin position="39"/>
        <end position="100"/>
    </location>
</feature>